<organism evidence="4 9">
    <name type="scientific">Candidatus Hakubella thermalkaliphila</name>
    <dbReference type="NCBI Taxonomy" id="2754717"/>
    <lineage>
        <taxon>Bacteria</taxon>
        <taxon>Bacillati</taxon>
        <taxon>Actinomycetota</taxon>
        <taxon>Actinomycetota incertae sedis</taxon>
        <taxon>Candidatus Hakubellales</taxon>
        <taxon>Candidatus Hakubellaceae</taxon>
        <taxon>Candidatus Hakubella</taxon>
    </lineage>
</organism>
<dbReference type="EMBL" id="BLRZ01000100">
    <property type="protein sequence ID" value="GFP30762.1"/>
    <property type="molecule type" value="Genomic_DNA"/>
</dbReference>
<comment type="caution">
    <text evidence="4">The sequence shown here is derived from an EMBL/GenBank/DDBJ whole genome shotgun (WGS) entry which is preliminary data.</text>
</comment>
<gene>
    <name evidence="3" type="ORF">HKBW3S03_00774</name>
    <name evidence="4" type="ORF">HKBW3S09_00592</name>
    <name evidence="5" type="ORF">HKBW3S34_01681</name>
    <name evidence="6" type="ORF">HKBW3S44_01184</name>
</gene>
<dbReference type="EMBL" id="BLRW01000055">
    <property type="protein sequence ID" value="GFP23125.1"/>
    <property type="molecule type" value="Genomic_DNA"/>
</dbReference>
<dbReference type="Gene3D" id="3.20.20.80">
    <property type="entry name" value="Glycosidases"/>
    <property type="match status" value="1"/>
</dbReference>
<accession>A0A6V8NS45</accession>
<dbReference type="SMART" id="SM00642">
    <property type="entry name" value="Aamy"/>
    <property type="match status" value="1"/>
</dbReference>
<dbReference type="PANTHER" id="PTHR10357:SF199">
    <property type="entry name" value="ALPHA AMYLASE CATALYTIC REGION"/>
    <property type="match status" value="1"/>
</dbReference>
<evidence type="ECO:0000313" key="3">
    <source>
        <dbReference type="EMBL" id="GFP19269.1"/>
    </source>
</evidence>
<protein>
    <submittedName>
        <fullName evidence="4">Cyclomaltodextrinase / maltogenic alpha-amylase / neopullulanase</fullName>
    </submittedName>
</protein>
<dbReference type="InterPro" id="IPR013780">
    <property type="entry name" value="Glyco_hydro_b"/>
</dbReference>
<evidence type="ECO:0000313" key="5">
    <source>
        <dbReference type="EMBL" id="GFP30762.1"/>
    </source>
</evidence>
<feature type="compositionally biased region" description="Gly residues" evidence="1">
    <location>
        <begin position="1"/>
        <end position="11"/>
    </location>
</feature>
<evidence type="ECO:0000313" key="4">
    <source>
        <dbReference type="EMBL" id="GFP23125.1"/>
    </source>
</evidence>
<proteinExistence type="predicted"/>
<dbReference type="InterPro" id="IPR006047">
    <property type="entry name" value="GH13_cat_dom"/>
</dbReference>
<evidence type="ECO:0000313" key="6">
    <source>
        <dbReference type="EMBL" id="GFP37504.1"/>
    </source>
</evidence>
<dbReference type="SUPFAM" id="SSF51445">
    <property type="entry name" value="(Trans)glycosidases"/>
    <property type="match status" value="1"/>
</dbReference>
<dbReference type="Proteomes" id="UP000561271">
    <property type="component" value="Unassembled WGS sequence"/>
</dbReference>
<evidence type="ECO:0000256" key="1">
    <source>
        <dbReference type="SAM" id="MobiDB-lite"/>
    </source>
</evidence>
<sequence>MENLIFGGGGTPFHSGGKEVPSDPIFGGLDTTSGALSYLGEAKQGVSHRNHIYPQDAHPGQETALMVNVGDSVRADRLFAYYTTDGTDPCGSRGKAIQGFTVSFTRESSKWDPLIWGYREEWKGIIPPQADGTKVRYIIEAWDSLGDKSFFADNNASDSLQATRFSYLVDDLDAPTWAQDAIIYHLLIDRFYPGDDIPGWLRPGSPLGFYGGTLQGIMDKLPYLADLGVTCLWLSPMWESPSHHGYDIVDYTVIAQRYGGNRKFQQLVEAAHSLGLRIILDFVANHSSDQHPFFLAAQTDQESPYYHWYCFTRWPEEYRSFFGVKWLPQWNLDYEPTRKYIIDQAVWWVKEYGIDGYRLDYALGPSHDFWVDFRQAVKEVNPETLLIGEVVHGADVIRSYEGRLDGCLDFLLAQKIHQVFASTILGVEALDSFLERQERHFSKHFVLPTFLDNHDMNRFLWMARGDKRRLKLAALCQFTLPQPPIIYYGTEVGLSQERNMWTSDGYGHHEYARMPMLWGEAQDQDLLEYYRHLCAIRRENSVLRSGRRITLHLDAVTNTYAYALQGRGHADGEKEIVVIINSSEDVRSITVSLLPPGFPENTVLQDLIDGQSYKVRESHLKLTLNPLQGIILTRAKA</sequence>
<dbReference type="EMBL" id="BLSC01000100">
    <property type="protein sequence ID" value="GFP37504.1"/>
    <property type="molecule type" value="Genomic_DNA"/>
</dbReference>
<name>A0A6V8NS45_9ACTN</name>
<dbReference type="RefSeq" id="WP_176231719.1">
    <property type="nucleotide sequence ID" value="NZ_BLRU01000055.1"/>
</dbReference>
<dbReference type="Proteomes" id="UP000574717">
    <property type="component" value="Unassembled WGS sequence"/>
</dbReference>
<dbReference type="Proteomes" id="UP000585609">
    <property type="component" value="Unassembled WGS sequence"/>
</dbReference>
<keyword evidence="10" id="KW-1185">Reference proteome</keyword>
<evidence type="ECO:0000313" key="8">
    <source>
        <dbReference type="Proteomes" id="UP000574717"/>
    </source>
</evidence>
<feature type="region of interest" description="Disordered" evidence="1">
    <location>
        <begin position="1"/>
        <end position="22"/>
    </location>
</feature>
<evidence type="ECO:0000313" key="7">
    <source>
        <dbReference type="Proteomes" id="UP000561271"/>
    </source>
</evidence>
<evidence type="ECO:0000313" key="9">
    <source>
        <dbReference type="Proteomes" id="UP000585609"/>
    </source>
</evidence>
<dbReference type="Proteomes" id="UP000588083">
    <property type="component" value="Unassembled WGS sequence"/>
</dbReference>
<dbReference type="AlphaFoldDB" id="A0A6V8NS45"/>
<reference evidence="7 8" key="1">
    <citation type="journal article" date="2020" name="Front. Microbiol.">
        <title>Single-cell genomics of novel Actinobacteria with the Wood-Ljungdahl pathway discovered in a serpentinizing system.</title>
        <authorList>
            <person name="Merino N."/>
            <person name="Kawai M."/>
            <person name="Boyd E.S."/>
            <person name="Colman D.R."/>
            <person name="McGlynn S.E."/>
            <person name="Nealson K.H."/>
            <person name="Kurokawa K."/>
            <person name="Hongoh Y."/>
        </authorList>
    </citation>
    <scope>NUCLEOTIDE SEQUENCE [LARGE SCALE GENOMIC DNA]</scope>
    <source>
        <strain evidence="3 8">S03</strain>
        <strain evidence="4 9">S09_30</strain>
        <strain evidence="5 10">S34</strain>
        <strain evidence="6 7">S44</strain>
    </source>
</reference>
<dbReference type="SUPFAM" id="SSF51011">
    <property type="entry name" value="Glycosyl hydrolase domain"/>
    <property type="match status" value="1"/>
</dbReference>
<evidence type="ECO:0000259" key="2">
    <source>
        <dbReference type="SMART" id="SM00642"/>
    </source>
</evidence>
<dbReference type="EMBL" id="BLRU01000055">
    <property type="protein sequence ID" value="GFP19269.1"/>
    <property type="molecule type" value="Genomic_DNA"/>
</dbReference>
<dbReference type="Gene3D" id="2.60.40.1180">
    <property type="entry name" value="Golgi alpha-mannosidase II"/>
    <property type="match status" value="1"/>
</dbReference>
<dbReference type="GO" id="GO:0005975">
    <property type="term" value="P:carbohydrate metabolic process"/>
    <property type="evidence" value="ECO:0007669"/>
    <property type="project" value="InterPro"/>
</dbReference>
<feature type="domain" description="Glycosyl hydrolase family 13 catalytic" evidence="2">
    <location>
        <begin position="185"/>
        <end position="537"/>
    </location>
</feature>
<dbReference type="Pfam" id="PF00128">
    <property type="entry name" value="Alpha-amylase"/>
    <property type="match status" value="1"/>
</dbReference>
<dbReference type="InterPro" id="IPR017853">
    <property type="entry name" value="GH"/>
</dbReference>
<evidence type="ECO:0000313" key="10">
    <source>
        <dbReference type="Proteomes" id="UP000588083"/>
    </source>
</evidence>
<dbReference type="PANTHER" id="PTHR10357">
    <property type="entry name" value="ALPHA-AMYLASE FAMILY MEMBER"/>
    <property type="match status" value="1"/>
</dbReference>